<keyword evidence="4" id="KW-1185">Reference proteome</keyword>
<dbReference type="Gene3D" id="3.40.50.2300">
    <property type="match status" value="1"/>
</dbReference>
<evidence type="ECO:0000313" key="3">
    <source>
        <dbReference type="EMBL" id="MXV60877.1"/>
    </source>
</evidence>
<protein>
    <submittedName>
        <fullName evidence="3">Low molecular weight phosphatase family protein</fullName>
    </submittedName>
</protein>
<gene>
    <name evidence="3" type="ORF">GS429_02070</name>
</gene>
<reference evidence="3 4" key="1">
    <citation type="submission" date="2020-01" db="EMBL/GenBank/DDBJ databases">
        <title>Natronorubrum sp. JWXQ-INN 674 isolated from Inner Mongolia Autonomous Region of China.</title>
        <authorList>
            <person name="Xue Q."/>
        </authorList>
    </citation>
    <scope>NUCLEOTIDE SEQUENCE [LARGE SCALE GENOMIC DNA]</scope>
    <source>
        <strain evidence="3 4">JWXQ-INN-674</strain>
    </source>
</reference>
<evidence type="ECO:0000313" key="4">
    <source>
        <dbReference type="Proteomes" id="UP000434101"/>
    </source>
</evidence>
<name>A0A6B0VIG7_9EURY</name>
<dbReference type="GO" id="GO:0046685">
    <property type="term" value="P:response to arsenic-containing substance"/>
    <property type="evidence" value="ECO:0007669"/>
    <property type="project" value="UniProtKB-KW"/>
</dbReference>
<dbReference type="AlphaFoldDB" id="A0A6B0VIG7"/>
<dbReference type="InterPro" id="IPR023485">
    <property type="entry name" value="Ptyr_pPase"/>
</dbReference>
<dbReference type="SMART" id="SM00226">
    <property type="entry name" value="LMWPc"/>
    <property type="match status" value="1"/>
</dbReference>
<dbReference type="PANTHER" id="PTHR43428">
    <property type="entry name" value="ARSENATE REDUCTASE"/>
    <property type="match status" value="1"/>
</dbReference>
<comment type="caution">
    <text evidence="3">The sequence shown here is derived from an EMBL/GenBank/DDBJ whole genome shotgun (WGS) entry which is preliminary data.</text>
</comment>
<dbReference type="EMBL" id="WUYX01000009">
    <property type="protein sequence ID" value="MXV60877.1"/>
    <property type="molecule type" value="Genomic_DNA"/>
</dbReference>
<dbReference type="SUPFAM" id="SSF52788">
    <property type="entry name" value="Phosphotyrosine protein phosphatases I"/>
    <property type="match status" value="1"/>
</dbReference>
<accession>A0A6B0VIG7</accession>
<feature type="domain" description="Phosphotyrosine protein phosphatase I" evidence="2">
    <location>
        <begin position="7"/>
        <end position="132"/>
    </location>
</feature>
<dbReference type="Pfam" id="PF01451">
    <property type="entry name" value="LMWPc"/>
    <property type="match status" value="1"/>
</dbReference>
<keyword evidence="1" id="KW-0059">Arsenical resistance</keyword>
<dbReference type="PANTHER" id="PTHR43428:SF1">
    <property type="entry name" value="ARSENATE REDUCTASE"/>
    <property type="match status" value="1"/>
</dbReference>
<dbReference type="InterPro" id="IPR036196">
    <property type="entry name" value="Ptyr_pPase_sf"/>
</dbReference>
<proteinExistence type="predicted"/>
<evidence type="ECO:0000256" key="1">
    <source>
        <dbReference type="ARBA" id="ARBA00022849"/>
    </source>
</evidence>
<sequence>MTETDSVQIAFVCVQNAGRSQMAFAFAHQERKLRNVEDSISLVTGGTQPADEVHPEVVESMRDVVIDISEQSPREVSVEELQASDYVVTMGVPMGMSALLAGPVKTVTGMFPIQMGRVLEKLSRYVMKLTNV</sequence>
<dbReference type="Proteomes" id="UP000434101">
    <property type="component" value="Unassembled WGS sequence"/>
</dbReference>
<organism evidence="3 4">
    <name type="scientific">Natronorubrum halalkaliphilum</name>
    <dbReference type="NCBI Taxonomy" id="2691917"/>
    <lineage>
        <taxon>Archaea</taxon>
        <taxon>Methanobacteriati</taxon>
        <taxon>Methanobacteriota</taxon>
        <taxon>Stenosarchaea group</taxon>
        <taxon>Halobacteria</taxon>
        <taxon>Halobacteriales</taxon>
        <taxon>Natrialbaceae</taxon>
        <taxon>Natronorubrum</taxon>
    </lineage>
</organism>
<evidence type="ECO:0000259" key="2">
    <source>
        <dbReference type="SMART" id="SM00226"/>
    </source>
</evidence>